<proteinExistence type="predicted"/>
<sequence length="194" mass="22949">MPYFPQTYPLKNWWAGKTFVREAERVLAAEASTGEHSEQQRIMVYENLRRAIRTLLELPPAHGYNRQSDETELAAVLPDGFPWGTNTKNPREAITQTRDFFFHHFRADRYEEYTNYGWEDHFDTAEVALILDISEAEAEVLLQEWSFTEEQSKLLDESCQEDIDASIAEDHDRYWEMEEVDLLRMFVHYGEFRG</sequence>
<dbReference type="Proteomes" id="UP000509684">
    <property type="component" value="Chromosome"/>
</dbReference>
<gene>
    <name evidence="1" type="ORF">HWD57_03410</name>
</gene>
<name>A0A7D5NAD7_9PROT</name>
<protein>
    <submittedName>
        <fullName evidence="1">Uncharacterized protein</fullName>
    </submittedName>
</protein>
<accession>A0A7D5NAD7</accession>
<dbReference type="KEGG" id="acog:HWD57_03410"/>
<evidence type="ECO:0000313" key="1">
    <source>
        <dbReference type="EMBL" id="QLH48931.1"/>
    </source>
</evidence>
<organism evidence="1 2">
    <name type="scientific">Candidatus Accumulibacter cognatus</name>
    <dbReference type="NCBI Taxonomy" id="2954383"/>
    <lineage>
        <taxon>Bacteria</taxon>
        <taxon>Pseudomonadati</taxon>
        <taxon>Pseudomonadota</taxon>
        <taxon>Betaproteobacteria</taxon>
        <taxon>Candidatus Accumulibacter</taxon>
    </lineage>
</organism>
<reference evidence="1 2" key="1">
    <citation type="journal article" date="2019" name="Microbiome">
        <title>Annotated bacterial chromosomes from frame-shift-corrected long-read metagenomic data.</title>
        <authorList>
            <person name="Arumugam K."/>
            <person name="Bagci C."/>
            <person name="Bessarab I."/>
            <person name="Beier S."/>
            <person name="Buchfink B."/>
            <person name="Gorska A."/>
            <person name="Qiu G."/>
            <person name="Huson D.H."/>
            <person name="Williams R.B.H."/>
        </authorList>
    </citation>
    <scope>NUCLEOTIDE SEQUENCE [LARGE SCALE GENOMIC DNA]</scope>
    <source>
        <strain evidence="1">SSA1</strain>
    </source>
</reference>
<dbReference type="AlphaFoldDB" id="A0A7D5NAD7"/>
<evidence type="ECO:0000313" key="2">
    <source>
        <dbReference type="Proteomes" id="UP000509684"/>
    </source>
</evidence>
<dbReference type="EMBL" id="CP058708">
    <property type="protein sequence ID" value="QLH48931.1"/>
    <property type="molecule type" value="Genomic_DNA"/>
</dbReference>